<sequence>METASEAYARLLPLGEDPGAAPLFSDVQKMMLDATPDCIKVLSPKGKLLTMNRAGCVALGVAEGSGFGMDWLPLLPPDVHPLGLKALHDAAMGRTARFPGRSVFPQGTIYWDNLLTPLVDQAGEVLSILCVSRDVTAQTLLEQEREKAIERQKLVAAEMRHRIKNLFSVVAGLMVIAEKEANVKGDQAALAMIFRDKLAALARASEAVFSSTDDGGQAGKGPELESVLRSVLEPYGARCQLSGDKGYLRPEMMTILALFLHELATNSVKHGALSTDAGRVVIAHIIDGSDLRLLWTEKGGPLISAPPARSGFGTEMVDRLVRSVGGDVSRSWLPTGLVVSLNLPSALHSTTDDGP</sequence>
<keyword evidence="6" id="KW-0547">Nucleotide-binding</keyword>
<dbReference type="SMART" id="SM00911">
    <property type="entry name" value="HWE_HK"/>
    <property type="match status" value="1"/>
</dbReference>
<keyword evidence="3" id="KW-0597">Phosphoprotein</keyword>
<evidence type="ECO:0000256" key="4">
    <source>
        <dbReference type="ARBA" id="ARBA00022679"/>
    </source>
</evidence>
<evidence type="ECO:0000256" key="1">
    <source>
        <dbReference type="ARBA" id="ARBA00000085"/>
    </source>
</evidence>
<dbReference type="RefSeq" id="WP_163994642.1">
    <property type="nucleotide sequence ID" value="NZ_WUEY01000042.1"/>
</dbReference>
<dbReference type="AlphaFoldDB" id="A0A6L9UM01"/>
<keyword evidence="5" id="KW-0677">Repeat</keyword>
<dbReference type="PROSITE" id="PS50113">
    <property type="entry name" value="PAC"/>
    <property type="match status" value="1"/>
</dbReference>
<gene>
    <name evidence="10" type="ORF">GR212_35620</name>
</gene>
<dbReference type="Pfam" id="PF08448">
    <property type="entry name" value="PAS_4"/>
    <property type="match status" value="1"/>
</dbReference>
<organism evidence="10 11">
    <name type="scientific">Rhizobium lusitanum</name>
    <dbReference type="NCBI Taxonomy" id="293958"/>
    <lineage>
        <taxon>Bacteria</taxon>
        <taxon>Pseudomonadati</taxon>
        <taxon>Pseudomonadota</taxon>
        <taxon>Alphaproteobacteria</taxon>
        <taxon>Hyphomicrobiales</taxon>
        <taxon>Rhizobiaceae</taxon>
        <taxon>Rhizobium/Agrobacterium group</taxon>
        <taxon>Rhizobium</taxon>
    </lineage>
</organism>
<dbReference type="SUPFAM" id="SSF55785">
    <property type="entry name" value="PYP-like sensor domain (PAS domain)"/>
    <property type="match status" value="1"/>
</dbReference>
<dbReference type="EC" id="2.7.13.3" evidence="2"/>
<dbReference type="PANTHER" id="PTHR41523">
    <property type="entry name" value="TWO-COMPONENT SYSTEM SENSOR PROTEIN"/>
    <property type="match status" value="1"/>
</dbReference>
<evidence type="ECO:0000256" key="7">
    <source>
        <dbReference type="ARBA" id="ARBA00022777"/>
    </source>
</evidence>
<keyword evidence="8" id="KW-0067">ATP-binding</keyword>
<evidence type="ECO:0000259" key="9">
    <source>
        <dbReference type="PROSITE" id="PS50113"/>
    </source>
</evidence>
<evidence type="ECO:0000256" key="6">
    <source>
        <dbReference type="ARBA" id="ARBA00022741"/>
    </source>
</evidence>
<protein>
    <recommendedName>
        <fullName evidence="2">histidine kinase</fullName>
        <ecNumber evidence="2">2.7.13.3</ecNumber>
    </recommendedName>
</protein>
<keyword evidence="4" id="KW-0808">Transferase</keyword>
<evidence type="ECO:0000313" key="11">
    <source>
        <dbReference type="Proteomes" id="UP000483035"/>
    </source>
</evidence>
<dbReference type="EMBL" id="WUEY01000042">
    <property type="protein sequence ID" value="NEI74870.1"/>
    <property type="molecule type" value="Genomic_DNA"/>
</dbReference>
<dbReference type="InterPro" id="IPR035965">
    <property type="entry name" value="PAS-like_dom_sf"/>
</dbReference>
<dbReference type="Gene3D" id="3.30.450.20">
    <property type="entry name" value="PAS domain"/>
    <property type="match status" value="1"/>
</dbReference>
<dbReference type="SUPFAM" id="SSF55874">
    <property type="entry name" value="ATPase domain of HSP90 chaperone/DNA topoisomerase II/histidine kinase"/>
    <property type="match status" value="1"/>
</dbReference>
<comment type="caution">
    <text evidence="10">The sequence shown here is derived from an EMBL/GenBank/DDBJ whole genome shotgun (WGS) entry which is preliminary data.</text>
</comment>
<evidence type="ECO:0000256" key="8">
    <source>
        <dbReference type="ARBA" id="ARBA00022840"/>
    </source>
</evidence>
<dbReference type="Proteomes" id="UP000483035">
    <property type="component" value="Unassembled WGS sequence"/>
</dbReference>
<accession>A0A6L9UM01</accession>
<dbReference type="Pfam" id="PF07536">
    <property type="entry name" value="HWE_HK"/>
    <property type="match status" value="1"/>
</dbReference>
<evidence type="ECO:0000256" key="5">
    <source>
        <dbReference type="ARBA" id="ARBA00022737"/>
    </source>
</evidence>
<reference evidence="10 11" key="1">
    <citation type="submission" date="2019-12" db="EMBL/GenBank/DDBJ databases">
        <title>Rhizobium genotypes associated with high levels of biological nitrogen fixation by grain legumes in a temperate-maritime cropping system.</title>
        <authorList>
            <person name="Maluk M."/>
            <person name="Francesc Ferrando Molina F."/>
            <person name="Lopez Del Egido L."/>
            <person name="Lafos M."/>
            <person name="Langarica-Fuentes A."/>
            <person name="Gebre Yohannes G."/>
            <person name="Young M.W."/>
            <person name="Martin P."/>
            <person name="Gantlett R."/>
            <person name="Kenicer G."/>
            <person name="Hawes C."/>
            <person name="Begg G.S."/>
            <person name="Quilliam R.S."/>
            <person name="Squire G.R."/>
            <person name="Poole P.S."/>
            <person name="Young P.W."/>
            <person name="Iannetta P.M."/>
            <person name="James E.K."/>
        </authorList>
    </citation>
    <scope>NUCLEOTIDE SEQUENCE [LARGE SCALE GENOMIC DNA]</scope>
    <source>
        <strain evidence="10 11">JHI1118</strain>
    </source>
</reference>
<dbReference type="InterPro" id="IPR036890">
    <property type="entry name" value="HATPase_C_sf"/>
</dbReference>
<evidence type="ECO:0000256" key="2">
    <source>
        <dbReference type="ARBA" id="ARBA00012438"/>
    </source>
</evidence>
<feature type="domain" description="PAC" evidence="9">
    <location>
        <begin position="96"/>
        <end position="147"/>
    </location>
</feature>
<dbReference type="GO" id="GO:0005524">
    <property type="term" value="F:ATP binding"/>
    <property type="evidence" value="ECO:0007669"/>
    <property type="project" value="UniProtKB-KW"/>
</dbReference>
<keyword evidence="7" id="KW-0418">Kinase</keyword>
<dbReference type="InterPro" id="IPR000700">
    <property type="entry name" value="PAS-assoc_C"/>
</dbReference>
<dbReference type="Gene3D" id="3.30.565.10">
    <property type="entry name" value="Histidine kinase-like ATPase, C-terminal domain"/>
    <property type="match status" value="1"/>
</dbReference>
<dbReference type="GO" id="GO:0004673">
    <property type="term" value="F:protein histidine kinase activity"/>
    <property type="evidence" value="ECO:0007669"/>
    <property type="project" value="UniProtKB-EC"/>
</dbReference>
<name>A0A6L9UM01_9HYPH</name>
<proteinExistence type="predicted"/>
<evidence type="ECO:0000313" key="10">
    <source>
        <dbReference type="EMBL" id="NEI74870.1"/>
    </source>
</evidence>
<dbReference type="PANTHER" id="PTHR41523:SF8">
    <property type="entry name" value="ETHYLENE RESPONSE SENSOR PROTEIN"/>
    <property type="match status" value="1"/>
</dbReference>
<dbReference type="InterPro" id="IPR013656">
    <property type="entry name" value="PAS_4"/>
</dbReference>
<dbReference type="InterPro" id="IPR011102">
    <property type="entry name" value="Sig_transdc_His_kinase_HWE"/>
</dbReference>
<comment type="catalytic activity">
    <reaction evidence="1">
        <text>ATP + protein L-histidine = ADP + protein N-phospho-L-histidine.</text>
        <dbReference type="EC" id="2.7.13.3"/>
    </reaction>
</comment>
<evidence type="ECO:0000256" key="3">
    <source>
        <dbReference type="ARBA" id="ARBA00022553"/>
    </source>
</evidence>